<dbReference type="Proteomes" id="UP000327044">
    <property type="component" value="Unassembled WGS sequence"/>
</dbReference>
<organism evidence="1 2">
    <name type="scientific">Photinus pyralis</name>
    <name type="common">Common eastern firefly</name>
    <name type="synonym">Lampyris pyralis</name>
    <dbReference type="NCBI Taxonomy" id="7054"/>
    <lineage>
        <taxon>Eukaryota</taxon>
        <taxon>Metazoa</taxon>
        <taxon>Ecdysozoa</taxon>
        <taxon>Arthropoda</taxon>
        <taxon>Hexapoda</taxon>
        <taxon>Insecta</taxon>
        <taxon>Pterygota</taxon>
        <taxon>Neoptera</taxon>
        <taxon>Endopterygota</taxon>
        <taxon>Coleoptera</taxon>
        <taxon>Polyphaga</taxon>
        <taxon>Elateriformia</taxon>
        <taxon>Elateroidea</taxon>
        <taxon>Lampyridae</taxon>
        <taxon>Lampyrinae</taxon>
        <taxon>Photinus</taxon>
    </lineage>
</organism>
<name>A0A5N4AVX1_PHOPY</name>
<dbReference type="InParanoid" id="A0A5N4AVX1"/>
<dbReference type="PANTHER" id="PTHR36159">
    <property type="entry name" value="PROTEIN CBG23766"/>
    <property type="match status" value="1"/>
</dbReference>
<dbReference type="PANTHER" id="PTHR36159:SF1">
    <property type="entry name" value="RETROVIRUS-RELATED POL POLYPROTEIN FROM TRANSPOSON 412-LIKE PROTEIN"/>
    <property type="match status" value="1"/>
</dbReference>
<accession>A0A5N4AVX1</accession>
<gene>
    <name evidence="1" type="ORF">PPYR_05734</name>
</gene>
<evidence type="ECO:0000313" key="1">
    <source>
        <dbReference type="EMBL" id="KAB0801380.1"/>
    </source>
</evidence>
<evidence type="ECO:0000313" key="2">
    <source>
        <dbReference type="Proteomes" id="UP000327044"/>
    </source>
</evidence>
<protein>
    <submittedName>
        <fullName evidence="1">Uncharacterized protein</fullName>
    </submittedName>
</protein>
<keyword evidence="2" id="KW-1185">Reference proteome</keyword>
<sequence length="110" mass="12462">MEEALKNLFTGVKYEDMIVECDRRTYHPYTTNAYGNSDEINLVIQKADLITATYDSVIYLEGTLNPTTANKAYDFTNNAPLFLFDEIRFILGDQVIETVRLPGINSTIKG</sequence>
<dbReference type="AlphaFoldDB" id="A0A5N4AVX1"/>
<reference evidence="1 2" key="1">
    <citation type="journal article" date="2018" name="Elife">
        <title>Firefly genomes illuminate parallel origins of bioluminescence in beetles.</title>
        <authorList>
            <person name="Fallon T.R."/>
            <person name="Lower S.E."/>
            <person name="Chang C.H."/>
            <person name="Bessho-Uehara M."/>
            <person name="Martin G.J."/>
            <person name="Bewick A.J."/>
            <person name="Behringer M."/>
            <person name="Debat H.J."/>
            <person name="Wong I."/>
            <person name="Day J.C."/>
            <person name="Suvorov A."/>
            <person name="Silva C.J."/>
            <person name="Stanger-Hall K.F."/>
            <person name="Hall D.W."/>
            <person name="Schmitz R.J."/>
            <person name="Nelson D.R."/>
            <person name="Lewis S.M."/>
            <person name="Shigenobu S."/>
            <person name="Bybee S.M."/>
            <person name="Larracuente A.M."/>
            <person name="Oba Y."/>
            <person name="Weng J.K."/>
        </authorList>
    </citation>
    <scope>NUCLEOTIDE SEQUENCE [LARGE SCALE GENOMIC DNA]</scope>
    <source>
        <strain evidence="1">1611_PpyrPB1</strain>
        <tissue evidence="1">Whole body</tissue>
    </source>
</reference>
<feature type="non-terminal residue" evidence="1">
    <location>
        <position position="110"/>
    </location>
</feature>
<dbReference type="EMBL" id="VVIM01000003">
    <property type="protein sequence ID" value="KAB0801380.1"/>
    <property type="molecule type" value="Genomic_DNA"/>
</dbReference>
<proteinExistence type="predicted"/>
<comment type="caution">
    <text evidence="1">The sequence shown here is derived from an EMBL/GenBank/DDBJ whole genome shotgun (WGS) entry which is preliminary data.</text>
</comment>